<comment type="caution">
    <text evidence="2">The sequence shown here is derived from an EMBL/GenBank/DDBJ whole genome shotgun (WGS) entry which is preliminary data.</text>
</comment>
<protein>
    <submittedName>
        <fullName evidence="2">TRAP transporter substrate-binding protein</fullName>
    </submittedName>
</protein>
<gene>
    <name evidence="2" type="ORF">GCM10022393_15070</name>
</gene>
<dbReference type="SUPFAM" id="SSF53850">
    <property type="entry name" value="Periplasmic binding protein-like II"/>
    <property type="match status" value="1"/>
</dbReference>
<accession>A0ABP7XHB4</accession>
<keyword evidence="3" id="KW-1185">Reference proteome</keyword>
<dbReference type="InterPro" id="IPR038404">
    <property type="entry name" value="TRAP_DctP_sf"/>
</dbReference>
<reference evidence="3" key="1">
    <citation type="journal article" date="2019" name="Int. J. Syst. Evol. Microbiol.">
        <title>The Global Catalogue of Microorganisms (GCM) 10K type strain sequencing project: providing services to taxonomists for standard genome sequencing and annotation.</title>
        <authorList>
            <consortium name="The Broad Institute Genomics Platform"/>
            <consortium name="The Broad Institute Genome Sequencing Center for Infectious Disease"/>
            <person name="Wu L."/>
            <person name="Ma J."/>
        </authorList>
    </citation>
    <scope>NUCLEOTIDE SEQUENCE [LARGE SCALE GENOMIC DNA]</scope>
    <source>
        <strain evidence="3">JCM 17106</strain>
    </source>
</reference>
<dbReference type="InterPro" id="IPR018389">
    <property type="entry name" value="DctP_fam"/>
</dbReference>
<keyword evidence="1" id="KW-0732">Signal</keyword>
<dbReference type="PIRSF" id="PIRSF006470">
    <property type="entry name" value="DctB"/>
    <property type="match status" value="1"/>
</dbReference>
<dbReference type="NCBIfam" id="NF037995">
    <property type="entry name" value="TRAP_S1"/>
    <property type="match status" value="1"/>
</dbReference>
<name>A0ABP7XHB4_9FLAO</name>
<evidence type="ECO:0000256" key="1">
    <source>
        <dbReference type="ARBA" id="ARBA00022729"/>
    </source>
</evidence>
<dbReference type="PANTHER" id="PTHR33376">
    <property type="match status" value="1"/>
</dbReference>
<evidence type="ECO:0000313" key="3">
    <source>
        <dbReference type="Proteomes" id="UP001500459"/>
    </source>
</evidence>
<dbReference type="CDD" id="cd13671">
    <property type="entry name" value="PBP2_TRAP_SBP_like_3"/>
    <property type="match status" value="1"/>
</dbReference>
<evidence type="ECO:0000313" key="2">
    <source>
        <dbReference type="EMBL" id="GAA4115095.1"/>
    </source>
</evidence>
<sequence length="327" mass="36753">MDIAKKIGMLTVILLLLSACTEKKETKVLRLAHTLDINHPVHRAMEILGEKLKEKSKGKLTVQLYPSGQLGAERECLELLQIGSLDITKVSAAVLENFITEYKVLSIPYLFRDRAHAFQVFDGEVGASMLTKGDKFRLRGLTFYDAGSRSFYTKNKPIHTPADLKGLKIRVQKSNMAVAMVNELGGAPTPISWGELYTALQQGVVDGAENNLPSFYTSKHYEICKYFSLDQHTSVPDVLLIGLDTWERLNKEEQGWLEEASRESTTVQRQLWAASEEKALIEIKAAGVEIITPDKTKFEEQTTTIVDLFKDEPEVLELIKNIKQINL</sequence>
<dbReference type="RefSeq" id="WP_344926117.1">
    <property type="nucleotide sequence ID" value="NZ_BAABCW010000004.1"/>
</dbReference>
<proteinExistence type="predicted"/>
<dbReference type="Gene3D" id="3.40.190.170">
    <property type="entry name" value="Bacterial extracellular solute-binding protein, family 7"/>
    <property type="match status" value="1"/>
</dbReference>
<dbReference type="EMBL" id="BAABCW010000004">
    <property type="protein sequence ID" value="GAA4115095.1"/>
    <property type="molecule type" value="Genomic_DNA"/>
</dbReference>
<dbReference type="Pfam" id="PF03480">
    <property type="entry name" value="DctP"/>
    <property type="match status" value="1"/>
</dbReference>
<dbReference type="NCBIfam" id="TIGR00787">
    <property type="entry name" value="dctP"/>
    <property type="match status" value="1"/>
</dbReference>
<dbReference type="Proteomes" id="UP001500459">
    <property type="component" value="Unassembled WGS sequence"/>
</dbReference>
<dbReference type="PROSITE" id="PS51257">
    <property type="entry name" value="PROKAR_LIPOPROTEIN"/>
    <property type="match status" value="1"/>
</dbReference>
<dbReference type="PANTHER" id="PTHR33376:SF2">
    <property type="entry name" value="DICARBOXYLATE-BINDING PERIPLASMIC PROTEIN"/>
    <property type="match status" value="1"/>
</dbReference>
<organism evidence="2 3">
    <name type="scientific">Aquimarina addita</name>
    <dbReference type="NCBI Taxonomy" id="870485"/>
    <lineage>
        <taxon>Bacteria</taxon>
        <taxon>Pseudomonadati</taxon>
        <taxon>Bacteroidota</taxon>
        <taxon>Flavobacteriia</taxon>
        <taxon>Flavobacteriales</taxon>
        <taxon>Flavobacteriaceae</taxon>
        <taxon>Aquimarina</taxon>
    </lineage>
</organism>
<dbReference type="InterPro" id="IPR004682">
    <property type="entry name" value="TRAP_DctP"/>
</dbReference>